<evidence type="ECO:0000313" key="1">
    <source>
        <dbReference type="EMBL" id="KAI3744376.1"/>
    </source>
</evidence>
<accession>A0ACB9DD22</accession>
<gene>
    <name evidence="1" type="ORF">L1987_57455</name>
</gene>
<reference evidence="2" key="1">
    <citation type="journal article" date="2022" name="Mol. Ecol. Resour.">
        <title>The genomes of chicory, endive, great burdock and yacon provide insights into Asteraceae palaeo-polyploidization history and plant inulin production.</title>
        <authorList>
            <person name="Fan W."/>
            <person name="Wang S."/>
            <person name="Wang H."/>
            <person name="Wang A."/>
            <person name="Jiang F."/>
            <person name="Liu H."/>
            <person name="Zhao H."/>
            <person name="Xu D."/>
            <person name="Zhang Y."/>
        </authorList>
    </citation>
    <scope>NUCLEOTIDE SEQUENCE [LARGE SCALE GENOMIC DNA]</scope>
    <source>
        <strain evidence="2">cv. Yunnan</strain>
    </source>
</reference>
<evidence type="ECO:0000313" key="2">
    <source>
        <dbReference type="Proteomes" id="UP001056120"/>
    </source>
</evidence>
<sequence length="71" mass="8495">MLMSFGGRRRSFFSVHRRRFIWVTDHRFEYKCTDESLFPSYRSGFLPPLFIPQRLGFPSFTTIALRSQDLS</sequence>
<dbReference type="Proteomes" id="UP001056120">
    <property type="component" value="Linkage Group LG19"/>
</dbReference>
<keyword evidence="2" id="KW-1185">Reference proteome</keyword>
<name>A0ACB9DD22_9ASTR</name>
<organism evidence="1 2">
    <name type="scientific">Smallanthus sonchifolius</name>
    <dbReference type="NCBI Taxonomy" id="185202"/>
    <lineage>
        <taxon>Eukaryota</taxon>
        <taxon>Viridiplantae</taxon>
        <taxon>Streptophyta</taxon>
        <taxon>Embryophyta</taxon>
        <taxon>Tracheophyta</taxon>
        <taxon>Spermatophyta</taxon>
        <taxon>Magnoliopsida</taxon>
        <taxon>eudicotyledons</taxon>
        <taxon>Gunneridae</taxon>
        <taxon>Pentapetalae</taxon>
        <taxon>asterids</taxon>
        <taxon>campanulids</taxon>
        <taxon>Asterales</taxon>
        <taxon>Asteraceae</taxon>
        <taxon>Asteroideae</taxon>
        <taxon>Heliantheae alliance</taxon>
        <taxon>Millerieae</taxon>
        <taxon>Smallanthus</taxon>
    </lineage>
</organism>
<dbReference type="EMBL" id="CM042036">
    <property type="protein sequence ID" value="KAI3744376.1"/>
    <property type="molecule type" value="Genomic_DNA"/>
</dbReference>
<comment type="caution">
    <text evidence="1">The sequence shown here is derived from an EMBL/GenBank/DDBJ whole genome shotgun (WGS) entry which is preliminary data.</text>
</comment>
<reference evidence="1 2" key="2">
    <citation type="journal article" date="2022" name="Mol. Ecol. Resour.">
        <title>The genomes of chicory, endive, great burdock and yacon provide insights into Asteraceae paleo-polyploidization history and plant inulin production.</title>
        <authorList>
            <person name="Fan W."/>
            <person name="Wang S."/>
            <person name="Wang H."/>
            <person name="Wang A."/>
            <person name="Jiang F."/>
            <person name="Liu H."/>
            <person name="Zhao H."/>
            <person name="Xu D."/>
            <person name="Zhang Y."/>
        </authorList>
    </citation>
    <scope>NUCLEOTIDE SEQUENCE [LARGE SCALE GENOMIC DNA]</scope>
    <source>
        <strain evidence="2">cv. Yunnan</strain>
        <tissue evidence="1">Leaves</tissue>
    </source>
</reference>
<protein>
    <submittedName>
        <fullName evidence="1">Uncharacterized protein</fullName>
    </submittedName>
</protein>
<proteinExistence type="predicted"/>